<dbReference type="RefSeq" id="WP_179723270.1">
    <property type="nucleotide sequence ID" value="NZ_BAABFH010000001.1"/>
</dbReference>
<evidence type="ECO:0000256" key="1">
    <source>
        <dbReference type="ARBA" id="ARBA00001946"/>
    </source>
</evidence>
<sequence>MVEESPEFLVGARTLLFVPGDRPDRFAKAVASGADAVVLDLEDAVPPQAKRDARAAVSRWLAAEPPNVAVRINPPGTAWYSDDVAAVAECGVPVMLPKAQDPSEVAALVGELGPLARVIPLIETAAGLHRAVEVCSVPGVVRPAFGSVDLAAELGVDAGDSEALRYARSALAVAARAAGSAAPIDGVTTALRDESVLLADCAHALSLGYTAKMCVHPAQVAPVAMALAPTSDEIDWARAVLAAADGSGVAVLDGKLIDRPVVLRARSVLLRSGADFVREPIDLKTSDD</sequence>
<dbReference type="PANTHER" id="PTHR32308">
    <property type="entry name" value="LYASE BETA SUBUNIT, PUTATIVE (AFU_ORTHOLOGUE AFUA_4G13030)-RELATED"/>
    <property type="match status" value="1"/>
</dbReference>
<keyword evidence="8" id="KW-1185">Reference proteome</keyword>
<feature type="binding site" evidence="5">
    <location>
        <position position="149"/>
    </location>
    <ligand>
        <name>Mg(2+)</name>
        <dbReference type="ChEBI" id="CHEBI:18420"/>
    </ligand>
</feature>
<organism evidence="7 8">
    <name type="scientific">Saccharopolyspora hordei</name>
    <dbReference type="NCBI Taxonomy" id="1838"/>
    <lineage>
        <taxon>Bacteria</taxon>
        <taxon>Bacillati</taxon>
        <taxon>Actinomycetota</taxon>
        <taxon>Actinomycetes</taxon>
        <taxon>Pseudonocardiales</taxon>
        <taxon>Pseudonocardiaceae</taxon>
        <taxon>Saccharopolyspora</taxon>
    </lineage>
</organism>
<comment type="caution">
    <text evidence="7">The sequence shown here is derived from an EMBL/GenBank/DDBJ whole genome shotgun (WGS) entry which is preliminary data.</text>
</comment>
<dbReference type="Pfam" id="PF03328">
    <property type="entry name" value="HpcH_HpaI"/>
    <property type="match status" value="1"/>
</dbReference>
<dbReference type="PANTHER" id="PTHR32308:SF10">
    <property type="entry name" value="CITRATE LYASE SUBUNIT BETA"/>
    <property type="match status" value="1"/>
</dbReference>
<dbReference type="InterPro" id="IPR040442">
    <property type="entry name" value="Pyrv_kinase-like_dom_sf"/>
</dbReference>
<feature type="binding site" evidence="5">
    <location>
        <position position="123"/>
    </location>
    <ligand>
        <name>Mg(2+)</name>
        <dbReference type="ChEBI" id="CHEBI:18420"/>
    </ligand>
</feature>
<dbReference type="GO" id="GO:0000287">
    <property type="term" value="F:magnesium ion binding"/>
    <property type="evidence" value="ECO:0007669"/>
    <property type="project" value="TreeGrafter"/>
</dbReference>
<dbReference type="InterPro" id="IPR011206">
    <property type="entry name" value="Citrate_lyase_beta/mcl1/mcl2"/>
</dbReference>
<keyword evidence="3 5" id="KW-0460">Magnesium</keyword>
<dbReference type="PIRSF" id="PIRSF015582">
    <property type="entry name" value="Cit_lyase_B"/>
    <property type="match status" value="1"/>
</dbReference>
<reference evidence="7 8" key="1">
    <citation type="submission" date="2020-07" db="EMBL/GenBank/DDBJ databases">
        <title>Sequencing the genomes of 1000 actinobacteria strains.</title>
        <authorList>
            <person name="Klenk H.-P."/>
        </authorList>
    </citation>
    <scope>NUCLEOTIDE SEQUENCE [LARGE SCALE GENOMIC DNA]</scope>
    <source>
        <strain evidence="7 8">DSM 44065</strain>
    </source>
</reference>
<evidence type="ECO:0000313" key="8">
    <source>
        <dbReference type="Proteomes" id="UP000587002"/>
    </source>
</evidence>
<evidence type="ECO:0000256" key="3">
    <source>
        <dbReference type="ARBA" id="ARBA00022842"/>
    </source>
</evidence>
<evidence type="ECO:0000313" key="7">
    <source>
        <dbReference type="EMBL" id="NYI85351.1"/>
    </source>
</evidence>
<comment type="cofactor">
    <cofactor evidence="1">
        <name>Mg(2+)</name>
        <dbReference type="ChEBI" id="CHEBI:18420"/>
    </cofactor>
</comment>
<dbReference type="InterPro" id="IPR015813">
    <property type="entry name" value="Pyrv/PenolPyrv_kinase-like_dom"/>
</dbReference>
<feature type="domain" description="HpcH/HpaI aldolase/citrate lyase" evidence="6">
    <location>
        <begin position="13"/>
        <end position="217"/>
    </location>
</feature>
<evidence type="ECO:0000256" key="2">
    <source>
        <dbReference type="ARBA" id="ARBA00022723"/>
    </source>
</evidence>
<evidence type="ECO:0000256" key="5">
    <source>
        <dbReference type="PIRSR" id="PIRSR015582-2"/>
    </source>
</evidence>
<keyword evidence="2 5" id="KW-0479">Metal-binding</keyword>
<feature type="binding site" evidence="4">
    <location>
        <position position="123"/>
    </location>
    <ligand>
        <name>substrate</name>
    </ligand>
</feature>
<dbReference type="EC" id="4.1.3.34" evidence="7"/>
<gene>
    <name evidence="7" type="ORF">HNR68_003981</name>
</gene>
<feature type="binding site" evidence="4">
    <location>
        <position position="71"/>
    </location>
    <ligand>
        <name>substrate</name>
    </ligand>
</feature>
<evidence type="ECO:0000256" key="4">
    <source>
        <dbReference type="PIRSR" id="PIRSR015582-1"/>
    </source>
</evidence>
<dbReference type="EMBL" id="JACCFJ010000001">
    <property type="protein sequence ID" value="NYI85351.1"/>
    <property type="molecule type" value="Genomic_DNA"/>
</dbReference>
<dbReference type="InterPro" id="IPR005000">
    <property type="entry name" value="Aldolase/citrate-lyase_domain"/>
</dbReference>
<dbReference type="Proteomes" id="UP000587002">
    <property type="component" value="Unassembled WGS sequence"/>
</dbReference>
<accession>A0A853ASP8</accession>
<dbReference type="Gene3D" id="3.20.20.60">
    <property type="entry name" value="Phosphoenolpyruvate-binding domains"/>
    <property type="match status" value="1"/>
</dbReference>
<protein>
    <submittedName>
        <fullName evidence="7">Citrate lyase subunit beta/citryl-CoA lyase</fullName>
        <ecNumber evidence="7">4.1.3.34</ecNumber>
    </submittedName>
</protein>
<dbReference type="AlphaFoldDB" id="A0A853ASP8"/>
<name>A0A853ASP8_9PSEU</name>
<proteinExistence type="predicted"/>
<dbReference type="SUPFAM" id="SSF51621">
    <property type="entry name" value="Phosphoenolpyruvate/pyruvate domain"/>
    <property type="match status" value="1"/>
</dbReference>
<keyword evidence="7" id="KW-0456">Lyase</keyword>
<dbReference type="GO" id="GO:0008816">
    <property type="term" value="F:citryl-CoA lyase activity"/>
    <property type="evidence" value="ECO:0007669"/>
    <property type="project" value="UniProtKB-EC"/>
</dbReference>
<dbReference type="GO" id="GO:0006107">
    <property type="term" value="P:oxaloacetate metabolic process"/>
    <property type="evidence" value="ECO:0007669"/>
    <property type="project" value="TreeGrafter"/>
</dbReference>
<evidence type="ECO:0000259" key="6">
    <source>
        <dbReference type="Pfam" id="PF03328"/>
    </source>
</evidence>